<dbReference type="AlphaFoldDB" id="B9TNS6"/>
<evidence type="ECO:0000313" key="2">
    <source>
        <dbReference type="Proteomes" id="UP000008311"/>
    </source>
</evidence>
<keyword evidence="2" id="KW-1185">Reference proteome</keyword>
<gene>
    <name evidence="1" type="ORF">RCOM_1979040</name>
</gene>
<reference evidence="2" key="1">
    <citation type="journal article" date="2010" name="Nat. Biotechnol.">
        <title>Draft genome sequence of the oilseed species Ricinus communis.</title>
        <authorList>
            <person name="Chan A.P."/>
            <person name="Crabtree J."/>
            <person name="Zhao Q."/>
            <person name="Lorenzi H."/>
            <person name="Orvis J."/>
            <person name="Puiu D."/>
            <person name="Melake-Berhan A."/>
            <person name="Jones K.M."/>
            <person name="Redman J."/>
            <person name="Chen G."/>
            <person name="Cahoon E.B."/>
            <person name="Gedil M."/>
            <person name="Stanke M."/>
            <person name="Haas B.J."/>
            <person name="Wortman J.R."/>
            <person name="Fraser-Liggett C.M."/>
            <person name="Ravel J."/>
            <person name="Rabinowicz P.D."/>
        </authorList>
    </citation>
    <scope>NUCLEOTIDE SEQUENCE [LARGE SCALE GENOMIC DNA]</scope>
    <source>
        <strain evidence="2">cv. Hale</strain>
    </source>
</reference>
<protein>
    <submittedName>
        <fullName evidence="1">Uncharacterized protein</fullName>
    </submittedName>
</protein>
<accession>B9TNS6</accession>
<evidence type="ECO:0000313" key="1">
    <source>
        <dbReference type="EMBL" id="EEF22487.1"/>
    </source>
</evidence>
<dbReference type="InParanoid" id="B9TNS6"/>
<feature type="non-terminal residue" evidence="1">
    <location>
        <position position="168"/>
    </location>
</feature>
<sequence>MNGKRPGRLALGFVDEVAIAAPEEDQRRGGLAARRVTDDANHEDHVIAAVVACEWRAFEMSQGARYQRGLGVADRRLDLIPLVRQGARELIGDLLLIAGEDVDGEALGFEHRGQALGLAVDAEQDQRRIERNGIERAHGHTDELFAVAPRGHHRNAGREFSQHSPECA</sequence>
<dbReference type="EMBL" id="EQ993453">
    <property type="protein sequence ID" value="EEF22487.1"/>
    <property type="molecule type" value="Genomic_DNA"/>
</dbReference>
<organism evidence="1 2">
    <name type="scientific">Ricinus communis</name>
    <name type="common">Castor bean</name>
    <dbReference type="NCBI Taxonomy" id="3988"/>
    <lineage>
        <taxon>Eukaryota</taxon>
        <taxon>Viridiplantae</taxon>
        <taxon>Streptophyta</taxon>
        <taxon>Embryophyta</taxon>
        <taxon>Tracheophyta</taxon>
        <taxon>Spermatophyta</taxon>
        <taxon>Magnoliopsida</taxon>
        <taxon>eudicotyledons</taxon>
        <taxon>Gunneridae</taxon>
        <taxon>Pentapetalae</taxon>
        <taxon>rosids</taxon>
        <taxon>fabids</taxon>
        <taxon>Malpighiales</taxon>
        <taxon>Euphorbiaceae</taxon>
        <taxon>Acalyphoideae</taxon>
        <taxon>Acalypheae</taxon>
        <taxon>Ricinus</taxon>
    </lineage>
</organism>
<name>B9TNS6_RICCO</name>
<dbReference type="Proteomes" id="UP000008311">
    <property type="component" value="Unassembled WGS sequence"/>
</dbReference>
<proteinExistence type="predicted"/>